<comment type="similarity">
    <text evidence="1">Belongs to the sigma-70 factor family. ECF subfamily.</text>
</comment>
<gene>
    <name evidence="8" type="ORF">LCGC14_2439100</name>
</gene>
<dbReference type="InterPro" id="IPR013325">
    <property type="entry name" value="RNA_pol_sigma_r2"/>
</dbReference>
<dbReference type="Gene3D" id="1.10.1740.10">
    <property type="match status" value="1"/>
</dbReference>
<dbReference type="PANTHER" id="PTHR43133">
    <property type="entry name" value="RNA POLYMERASE ECF-TYPE SIGMA FACTO"/>
    <property type="match status" value="1"/>
</dbReference>
<feature type="compositionally biased region" description="Basic and acidic residues" evidence="5">
    <location>
        <begin position="113"/>
        <end position="124"/>
    </location>
</feature>
<dbReference type="NCBIfam" id="TIGR02937">
    <property type="entry name" value="sigma70-ECF"/>
    <property type="match status" value="1"/>
</dbReference>
<dbReference type="GO" id="GO:0016987">
    <property type="term" value="F:sigma factor activity"/>
    <property type="evidence" value="ECO:0007669"/>
    <property type="project" value="UniProtKB-KW"/>
</dbReference>
<dbReference type="Pfam" id="PF08281">
    <property type="entry name" value="Sigma70_r4_2"/>
    <property type="match status" value="1"/>
</dbReference>
<protein>
    <recommendedName>
        <fullName evidence="9">HTH luxR-type domain-containing protein</fullName>
    </recommendedName>
</protein>
<dbReference type="InterPro" id="IPR013324">
    <property type="entry name" value="RNA_pol_sigma_r3/r4-like"/>
</dbReference>
<dbReference type="InterPro" id="IPR036388">
    <property type="entry name" value="WH-like_DNA-bd_sf"/>
</dbReference>
<dbReference type="SUPFAM" id="SSF88946">
    <property type="entry name" value="Sigma2 domain of RNA polymerase sigma factors"/>
    <property type="match status" value="1"/>
</dbReference>
<keyword evidence="2" id="KW-0805">Transcription regulation</keyword>
<proteinExistence type="inferred from homology"/>
<evidence type="ECO:0000256" key="2">
    <source>
        <dbReference type="ARBA" id="ARBA00023015"/>
    </source>
</evidence>
<organism evidence="8">
    <name type="scientific">marine sediment metagenome</name>
    <dbReference type="NCBI Taxonomy" id="412755"/>
    <lineage>
        <taxon>unclassified sequences</taxon>
        <taxon>metagenomes</taxon>
        <taxon>ecological metagenomes</taxon>
    </lineage>
</organism>
<keyword evidence="3" id="KW-0731">Sigma factor</keyword>
<dbReference type="Gene3D" id="1.10.10.10">
    <property type="entry name" value="Winged helix-like DNA-binding domain superfamily/Winged helix DNA-binding domain"/>
    <property type="match status" value="1"/>
</dbReference>
<feature type="domain" description="RNA polymerase sigma-70 region 2" evidence="6">
    <location>
        <begin position="34"/>
        <end position="103"/>
    </location>
</feature>
<dbReference type="InterPro" id="IPR039425">
    <property type="entry name" value="RNA_pol_sigma-70-like"/>
</dbReference>
<keyword evidence="4" id="KW-0804">Transcription</keyword>
<reference evidence="8" key="1">
    <citation type="journal article" date="2015" name="Nature">
        <title>Complex archaea that bridge the gap between prokaryotes and eukaryotes.</title>
        <authorList>
            <person name="Spang A."/>
            <person name="Saw J.H."/>
            <person name="Jorgensen S.L."/>
            <person name="Zaremba-Niedzwiedzka K."/>
            <person name="Martijn J."/>
            <person name="Lind A.E."/>
            <person name="van Eijk R."/>
            <person name="Schleper C."/>
            <person name="Guy L."/>
            <person name="Ettema T.J."/>
        </authorList>
    </citation>
    <scope>NUCLEOTIDE SEQUENCE</scope>
</reference>
<accession>A0A0F9C6Y6</accession>
<dbReference type="InterPro" id="IPR007627">
    <property type="entry name" value="RNA_pol_sigma70_r2"/>
</dbReference>
<dbReference type="GO" id="GO:0003677">
    <property type="term" value="F:DNA binding"/>
    <property type="evidence" value="ECO:0007669"/>
    <property type="project" value="InterPro"/>
</dbReference>
<dbReference type="InterPro" id="IPR014284">
    <property type="entry name" value="RNA_pol_sigma-70_dom"/>
</dbReference>
<dbReference type="Pfam" id="PF04542">
    <property type="entry name" value="Sigma70_r2"/>
    <property type="match status" value="1"/>
</dbReference>
<dbReference type="AlphaFoldDB" id="A0A0F9C6Y6"/>
<comment type="caution">
    <text evidence="8">The sequence shown here is derived from an EMBL/GenBank/DDBJ whole genome shotgun (WGS) entry which is preliminary data.</text>
</comment>
<evidence type="ECO:0008006" key="9">
    <source>
        <dbReference type="Google" id="ProtNLM"/>
    </source>
</evidence>
<evidence type="ECO:0000256" key="5">
    <source>
        <dbReference type="SAM" id="MobiDB-lite"/>
    </source>
</evidence>
<sequence length="209" mass="23467">MTVNGSAPVDHSDLHDEELVDRLSYGDVAALETLYDRYGDLVYSVALRVVRDAHLAQDISQETFLRLWTGPEKYVAQRGRFVTWLLAITRNRAVDEVRKRKRRSRYETASPEQQEREVPASDAHDPALAAQLADQRCAVSAALARLPREQRQAIELAYFGGLSNREMADLFGWPLGTVKTRIRLGVQKLRAAVPTIDKAQEDRALGVPA</sequence>
<evidence type="ECO:0000256" key="1">
    <source>
        <dbReference type="ARBA" id="ARBA00010641"/>
    </source>
</evidence>
<dbReference type="GO" id="GO:0006352">
    <property type="term" value="P:DNA-templated transcription initiation"/>
    <property type="evidence" value="ECO:0007669"/>
    <property type="project" value="InterPro"/>
</dbReference>
<feature type="region of interest" description="Disordered" evidence="5">
    <location>
        <begin position="99"/>
        <end position="124"/>
    </location>
</feature>
<dbReference type="SUPFAM" id="SSF88659">
    <property type="entry name" value="Sigma3 and sigma4 domains of RNA polymerase sigma factors"/>
    <property type="match status" value="1"/>
</dbReference>
<evidence type="ECO:0000313" key="8">
    <source>
        <dbReference type="EMBL" id="KKL22072.1"/>
    </source>
</evidence>
<feature type="domain" description="RNA polymerase sigma factor 70 region 4 type 2" evidence="7">
    <location>
        <begin position="139"/>
        <end position="189"/>
    </location>
</feature>
<evidence type="ECO:0000256" key="4">
    <source>
        <dbReference type="ARBA" id="ARBA00023163"/>
    </source>
</evidence>
<evidence type="ECO:0000259" key="7">
    <source>
        <dbReference type="Pfam" id="PF08281"/>
    </source>
</evidence>
<dbReference type="CDD" id="cd06171">
    <property type="entry name" value="Sigma70_r4"/>
    <property type="match status" value="1"/>
</dbReference>
<evidence type="ECO:0000256" key="3">
    <source>
        <dbReference type="ARBA" id="ARBA00023082"/>
    </source>
</evidence>
<name>A0A0F9C6Y6_9ZZZZ</name>
<dbReference type="EMBL" id="LAZR01037487">
    <property type="protein sequence ID" value="KKL22072.1"/>
    <property type="molecule type" value="Genomic_DNA"/>
</dbReference>
<dbReference type="InterPro" id="IPR013249">
    <property type="entry name" value="RNA_pol_sigma70_r4_t2"/>
</dbReference>
<dbReference type="PANTHER" id="PTHR43133:SF62">
    <property type="entry name" value="RNA POLYMERASE SIGMA FACTOR SIGZ"/>
    <property type="match status" value="1"/>
</dbReference>
<evidence type="ECO:0000259" key="6">
    <source>
        <dbReference type="Pfam" id="PF04542"/>
    </source>
</evidence>